<accession>A0A6C2CAU9</accession>
<dbReference type="Gene3D" id="1.10.30.50">
    <property type="match status" value="1"/>
</dbReference>
<dbReference type="InterPro" id="IPR053575">
    <property type="entry name" value="Retron_Ec78_HNH_endo"/>
</dbReference>
<dbReference type="EMBL" id="SDKK01000043">
    <property type="protein sequence ID" value="TYC51154.1"/>
    <property type="molecule type" value="Genomic_DNA"/>
</dbReference>
<dbReference type="AlphaFoldDB" id="A0A6C2CAU9"/>
<dbReference type="NCBIfam" id="NF041761">
    <property type="entry name" value="PtuB"/>
    <property type="match status" value="1"/>
</dbReference>
<dbReference type="NCBIfam" id="TIGR02646">
    <property type="entry name" value="retron system putative HNH endonuclease"/>
    <property type="match status" value="1"/>
</dbReference>
<keyword evidence="2" id="KW-1185">Reference proteome</keyword>
<dbReference type="InterPro" id="IPR013467">
    <property type="entry name" value="HNH78-like"/>
</dbReference>
<comment type="caution">
    <text evidence="1">The sequence shown here is derived from an EMBL/GenBank/DDBJ whole genome shotgun (WGS) entry which is preliminary data.</text>
</comment>
<proteinExistence type="predicted"/>
<protein>
    <submittedName>
        <fullName evidence="1">TIGR02646 family protein</fullName>
    </submittedName>
</protein>
<gene>
    <name evidence="1" type="ORF">ETQ85_24550</name>
</gene>
<evidence type="ECO:0000313" key="2">
    <source>
        <dbReference type="Proteomes" id="UP000389128"/>
    </source>
</evidence>
<dbReference type="RefSeq" id="WP_148581642.1">
    <property type="nucleotide sequence ID" value="NZ_SDKK01000043.1"/>
</dbReference>
<evidence type="ECO:0000313" key="1">
    <source>
        <dbReference type="EMBL" id="TYC51154.1"/>
    </source>
</evidence>
<dbReference type="Proteomes" id="UP000389128">
    <property type="component" value="Unassembled WGS sequence"/>
</dbReference>
<organism evidence="1 2">
    <name type="scientific">Zoogloea oleivorans</name>
    <dbReference type="NCBI Taxonomy" id="1552750"/>
    <lineage>
        <taxon>Bacteria</taxon>
        <taxon>Pseudomonadati</taxon>
        <taxon>Pseudomonadota</taxon>
        <taxon>Betaproteobacteria</taxon>
        <taxon>Rhodocyclales</taxon>
        <taxon>Zoogloeaceae</taxon>
        <taxon>Zoogloea</taxon>
    </lineage>
</organism>
<name>A0A6C2CAU9_9RHOO</name>
<reference evidence="1 2" key="1">
    <citation type="submission" date="2019-01" db="EMBL/GenBank/DDBJ databases">
        <title>Zoogloea oleivorans genome sequencing and assembly.</title>
        <authorList>
            <person name="Tancsics A."/>
            <person name="Farkas M."/>
            <person name="Kriszt B."/>
            <person name="Maroti G."/>
            <person name="Horvath B."/>
        </authorList>
    </citation>
    <scope>NUCLEOTIDE SEQUENCE [LARGE SCALE GENOMIC DNA]</scope>
    <source>
        <strain evidence="1 2">Buc</strain>
    </source>
</reference>
<dbReference type="OrthoDB" id="4427988at2"/>
<sequence>MHKLHRDAIPPTCLARYQHGRDQWSMGSPLPEERQEIWAKLDLMQGQRCAYCEASISDFSRHIEHFRQRSRYPQGSFDWTNLFGSCNRAGSCGDHKDKCGNYPPGDLIKPDEEDPEQFLVFSDDGSIRPRAGLSDRDRQRAEASIRIFHLDGVLNQIRRSEVAGYVQTAEEFAEMAEVFPEDQWLPLLEEEIANIANLPFSTAIKHVLTRQSANRRGG</sequence>